<keyword evidence="2" id="KW-1185">Reference proteome</keyword>
<name>A0ABS3E2K6_9GAMM</name>
<dbReference type="SUPFAM" id="SSF51556">
    <property type="entry name" value="Metallo-dependent hydrolases"/>
    <property type="match status" value="1"/>
</dbReference>
<comment type="caution">
    <text evidence="1">The sequence shown here is derived from an EMBL/GenBank/DDBJ whole genome shotgun (WGS) entry which is preliminary data.</text>
</comment>
<evidence type="ECO:0000313" key="1">
    <source>
        <dbReference type="EMBL" id="MBN8429505.1"/>
    </source>
</evidence>
<reference evidence="1 2" key="1">
    <citation type="submission" date="2020-12" db="EMBL/GenBank/DDBJ databases">
        <title>Oil enriched cultivation method for isolating marine PHA-producing bacteria.</title>
        <authorList>
            <person name="Zheng W."/>
            <person name="Yu S."/>
            <person name="Huang Y."/>
        </authorList>
    </citation>
    <scope>NUCLEOTIDE SEQUENCE [LARGE SCALE GENOMIC DNA]</scope>
    <source>
        <strain evidence="1 2">SN0-2</strain>
    </source>
</reference>
<dbReference type="RefSeq" id="WP_206998220.1">
    <property type="nucleotide sequence ID" value="NZ_JAEKJR010000001.1"/>
</dbReference>
<protein>
    <submittedName>
        <fullName evidence="1">Dipeptidase</fullName>
    </submittedName>
</protein>
<dbReference type="Pfam" id="PF01244">
    <property type="entry name" value="Peptidase_M19"/>
    <property type="match status" value="1"/>
</dbReference>
<dbReference type="PANTHER" id="PTHR10443:SF12">
    <property type="entry name" value="DIPEPTIDASE"/>
    <property type="match status" value="1"/>
</dbReference>
<dbReference type="PROSITE" id="PS51365">
    <property type="entry name" value="RENAL_DIPEPTIDASE_2"/>
    <property type="match status" value="1"/>
</dbReference>
<dbReference type="CDD" id="cd01301">
    <property type="entry name" value="rDP_like"/>
    <property type="match status" value="1"/>
</dbReference>
<dbReference type="InterPro" id="IPR008257">
    <property type="entry name" value="Pept_M19"/>
</dbReference>
<dbReference type="PROSITE" id="PS51257">
    <property type="entry name" value="PROKAR_LIPOPROTEIN"/>
    <property type="match status" value="1"/>
</dbReference>
<evidence type="ECO:0000313" key="2">
    <source>
        <dbReference type="Proteomes" id="UP000664293"/>
    </source>
</evidence>
<organism evidence="1 2">
    <name type="scientific">Microbulbifer salipaludis</name>
    <dbReference type="NCBI Taxonomy" id="187980"/>
    <lineage>
        <taxon>Bacteria</taxon>
        <taxon>Pseudomonadati</taxon>
        <taxon>Pseudomonadota</taxon>
        <taxon>Gammaproteobacteria</taxon>
        <taxon>Cellvibrionales</taxon>
        <taxon>Microbulbiferaceae</taxon>
        <taxon>Microbulbifer</taxon>
    </lineage>
</organism>
<dbReference type="InterPro" id="IPR032466">
    <property type="entry name" value="Metal_Hydrolase"/>
</dbReference>
<dbReference type="EMBL" id="JAEKJR010000001">
    <property type="protein sequence ID" value="MBN8429505.1"/>
    <property type="molecule type" value="Genomic_DNA"/>
</dbReference>
<accession>A0ABS3E2K6</accession>
<dbReference type="PANTHER" id="PTHR10443">
    <property type="entry name" value="MICROSOMAL DIPEPTIDASE"/>
    <property type="match status" value="1"/>
</dbReference>
<gene>
    <name evidence="1" type="ORF">JF535_01450</name>
</gene>
<sequence length="409" mass="45378">MKRSVLVISLLLGACSSDENVQYDVLAEELAQRLLIVDTHLDVPYRIDEAKRESGEIDVGASTADGDFDYPRAKSGGLNTPFMSIYVPAETEQGGTSREVALSLISHVETMVEQHPDKFAIPYSVDEMMQQVADGLLSLPLGMENGAPLEGDLNNLRYFAQRGVRYITLTHAKSNHISDSSYDENRQWKGLSEFGKNLIPAMNREGVMVDVSHISDEAFWQVMEISRVPVIASHSSARSFTPGFERNMSDEMIVALADQGGLIMINFGSTFVSQKSRVSYDAIKLAVEEYAQENSLAQDSEQLNAYRDRIFKERFVYADINDVLDHFDHVRDLVGINHLGIGSDFDGVGDSLPAGLKSVVDYPNLIAGLLERDYSEVEIEKILGGNLLRVWREVEAFAETPGEIVTDDV</sequence>
<dbReference type="Gene3D" id="3.20.20.140">
    <property type="entry name" value="Metal-dependent hydrolases"/>
    <property type="match status" value="1"/>
</dbReference>
<proteinExistence type="predicted"/>
<dbReference type="Proteomes" id="UP000664293">
    <property type="component" value="Unassembled WGS sequence"/>
</dbReference>